<dbReference type="Proteomes" id="UP000054248">
    <property type="component" value="Unassembled WGS sequence"/>
</dbReference>
<accession>A0A0C3QHI5</accession>
<evidence type="ECO:0000256" key="1">
    <source>
        <dbReference type="SAM" id="MobiDB-lite"/>
    </source>
</evidence>
<gene>
    <name evidence="2" type="ORF">M407DRAFT_243863</name>
</gene>
<dbReference type="AlphaFoldDB" id="A0A0C3QHI5"/>
<evidence type="ECO:0000313" key="2">
    <source>
        <dbReference type="EMBL" id="KIO26056.1"/>
    </source>
</evidence>
<evidence type="ECO:0000313" key="3">
    <source>
        <dbReference type="Proteomes" id="UP000054248"/>
    </source>
</evidence>
<proteinExistence type="predicted"/>
<name>A0A0C3QHI5_9AGAM</name>
<feature type="compositionally biased region" description="Low complexity" evidence="1">
    <location>
        <begin position="30"/>
        <end position="46"/>
    </location>
</feature>
<sequence length="57" mass="6166">MGEQTAPSGPRRSEGCLGLSRSNTKNRPVLLLDDSSDDSPSSATLSQRLQDFRYVPA</sequence>
<keyword evidence="3" id="KW-1185">Reference proteome</keyword>
<organism evidence="2 3">
    <name type="scientific">Tulasnella calospora MUT 4182</name>
    <dbReference type="NCBI Taxonomy" id="1051891"/>
    <lineage>
        <taxon>Eukaryota</taxon>
        <taxon>Fungi</taxon>
        <taxon>Dikarya</taxon>
        <taxon>Basidiomycota</taxon>
        <taxon>Agaricomycotina</taxon>
        <taxon>Agaricomycetes</taxon>
        <taxon>Cantharellales</taxon>
        <taxon>Tulasnellaceae</taxon>
        <taxon>Tulasnella</taxon>
    </lineage>
</organism>
<protein>
    <submittedName>
        <fullName evidence="2">Uncharacterized protein</fullName>
    </submittedName>
</protein>
<dbReference type="HOGENOM" id="CLU_2998204_0_0_1"/>
<reference evidence="3" key="2">
    <citation type="submission" date="2015-01" db="EMBL/GenBank/DDBJ databases">
        <title>Evolutionary Origins and Diversification of the Mycorrhizal Mutualists.</title>
        <authorList>
            <consortium name="DOE Joint Genome Institute"/>
            <consortium name="Mycorrhizal Genomics Consortium"/>
            <person name="Kohler A."/>
            <person name="Kuo A."/>
            <person name="Nagy L.G."/>
            <person name="Floudas D."/>
            <person name="Copeland A."/>
            <person name="Barry K.W."/>
            <person name="Cichocki N."/>
            <person name="Veneault-Fourrey C."/>
            <person name="LaButti K."/>
            <person name="Lindquist E.A."/>
            <person name="Lipzen A."/>
            <person name="Lundell T."/>
            <person name="Morin E."/>
            <person name="Murat C."/>
            <person name="Riley R."/>
            <person name="Ohm R."/>
            <person name="Sun H."/>
            <person name="Tunlid A."/>
            <person name="Henrissat B."/>
            <person name="Grigoriev I.V."/>
            <person name="Hibbett D.S."/>
            <person name="Martin F."/>
        </authorList>
    </citation>
    <scope>NUCLEOTIDE SEQUENCE [LARGE SCALE GENOMIC DNA]</scope>
    <source>
        <strain evidence="3">MUT 4182</strain>
    </source>
</reference>
<dbReference type="EMBL" id="KN823030">
    <property type="protein sequence ID" value="KIO26056.1"/>
    <property type="molecule type" value="Genomic_DNA"/>
</dbReference>
<feature type="region of interest" description="Disordered" evidence="1">
    <location>
        <begin position="1"/>
        <end position="57"/>
    </location>
</feature>
<reference evidence="2 3" key="1">
    <citation type="submission" date="2014-04" db="EMBL/GenBank/DDBJ databases">
        <authorList>
            <consortium name="DOE Joint Genome Institute"/>
            <person name="Kuo A."/>
            <person name="Girlanda M."/>
            <person name="Perotto S."/>
            <person name="Kohler A."/>
            <person name="Nagy L.G."/>
            <person name="Floudas D."/>
            <person name="Copeland A."/>
            <person name="Barry K.W."/>
            <person name="Cichocki N."/>
            <person name="Veneault-Fourrey C."/>
            <person name="LaButti K."/>
            <person name="Lindquist E.A."/>
            <person name="Lipzen A."/>
            <person name="Lundell T."/>
            <person name="Morin E."/>
            <person name="Murat C."/>
            <person name="Sun H."/>
            <person name="Tunlid A."/>
            <person name="Henrissat B."/>
            <person name="Grigoriev I.V."/>
            <person name="Hibbett D.S."/>
            <person name="Martin F."/>
            <person name="Nordberg H.P."/>
            <person name="Cantor M.N."/>
            <person name="Hua S.X."/>
        </authorList>
    </citation>
    <scope>NUCLEOTIDE SEQUENCE [LARGE SCALE GENOMIC DNA]</scope>
    <source>
        <strain evidence="2 3">MUT 4182</strain>
    </source>
</reference>